<dbReference type="OrthoDB" id="5411533at2759"/>
<dbReference type="InterPro" id="IPR035979">
    <property type="entry name" value="RBD_domain_sf"/>
</dbReference>
<dbReference type="InterPro" id="IPR006509">
    <property type="entry name" value="RBM39_SF"/>
</dbReference>
<keyword evidence="1" id="KW-0597">Phosphoprotein</keyword>
<dbReference type="STRING" id="4829.A0A163MQK7"/>
<feature type="domain" description="RRM" evidence="5">
    <location>
        <begin position="350"/>
        <end position="433"/>
    </location>
</feature>
<name>A0A163MQK7_ABSGL</name>
<evidence type="ECO:0000256" key="3">
    <source>
        <dbReference type="ARBA" id="ARBA00022884"/>
    </source>
</evidence>
<dbReference type="AlphaFoldDB" id="A0A163MQK7"/>
<keyword evidence="7" id="KW-1185">Reference proteome</keyword>
<feature type="domain" description="RRM" evidence="5">
    <location>
        <begin position="199"/>
        <end position="277"/>
    </location>
</feature>
<accession>A0A163MQK7</accession>
<dbReference type="EMBL" id="LT554760">
    <property type="protein sequence ID" value="SAM07601.1"/>
    <property type="molecule type" value="Genomic_DNA"/>
</dbReference>
<dbReference type="SMART" id="SM00360">
    <property type="entry name" value="RRM"/>
    <property type="match status" value="2"/>
</dbReference>
<dbReference type="SUPFAM" id="SSF54928">
    <property type="entry name" value="RNA-binding domain, RBD"/>
    <property type="match status" value="1"/>
</dbReference>
<dbReference type="Proteomes" id="UP000078561">
    <property type="component" value="Unassembled WGS sequence"/>
</dbReference>
<evidence type="ECO:0000313" key="7">
    <source>
        <dbReference type="Proteomes" id="UP000078561"/>
    </source>
</evidence>
<evidence type="ECO:0000256" key="4">
    <source>
        <dbReference type="PROSITE-ProRule" id="PRU00176"/>
    </source>
</evidence>
<dbReference type="Pfam" id="PF15519">
    <property type="entry name" value="RBM39linker"/>
    <property type="match status" value="1"/>
</dbReference>
<sequence length="442" mass="47866">MTIDHDTIHMNGPHLAHTAHALDTDIILAVPRTTAGDLIGMIGIVMTDDTAQGGAHGTGAVVLIDVNARPIAIVDVVVIDPSLLRYHKKKGTGLDKCVMHESSPIESHGAQKGMPSPHLLSLTHLLLSFASVGYVEFREEASVPNALALSGQKLSGIPVQVQLTEAEKNRLALQGQTNAPTSAYMPGQPALAAHDVMDQRLYVGSVNYSLTEHDLRQVFEPYGPIDFVDLHKDQVTGLSKGYAFIQFRNVKDAKEALTKMNGFELAGRNLKVGMVTERSQQPTNSNFTGGSDLGPLDDDSAGMTLNSTSRAELMRKLAARETDLMPGAEKVAQAPPPVAMMTKPVVVPSRTILLNNMFNPVEETEPDWVQELSVDIKEECQQYGTVEHIFVNPDSLGEVALKFVTVEAGQKAVQALNGRWFGGRQIQALFMPEGEYLARFGA</sequence>
<dbReference type="SMART" id="SM00361">
    <property type="entry name" value="RRM_1"/>
    <property type="match status" value="2"/>
</dbReference>
<dbReference type="PROSITE" id="PS50102">
    <property type="entry name" value="RRM"/>
    <property type="match status" value="2"/>
</dbReference>
<dbReference type="InterPro" id="IPR003954">
    <property type="entry name" value="RRM_euk-type"/>
</dbReference>
<keyword evidence="2" id="KW-0677">Repeat</keyword>
<dbReference type="CDD" id="cd12285">
    <property type="entry name" value="RRM3_RBM39_like"/>
    <property type="match status" value="1"/>
</dbReference>
<dbReference type="Gene3D" id="3.30.70.330">
    <property type="match status" value="3"/>
</dbReference>
<dbReference type="InterPro" id="IPR029123">
    <property type="entry name" value="RBM39_linker"/>
</dbReference>
<keyword evidence="3 4" id="KW-0694">RNA-binding</keyword>
<reference evidence="6" key="1">
    <citation type="submission" date="2016-04" db="EMBL/GenBank/DDBJ databases">
        <authorList>
            <person name="Evans L.H."/>
            <person name="Alamgir A."/>
            <person name="Owens N."/>
            <person name="Weber N.D."/>
            <person name="Virtaneva K."/>
            <person name="Barbian K."/>
            <person name="Babar A."/>
            <person name="Rosenke K."/>
        </authorList>
    </citation>
    <scope>NUCLEOTIDE SEQUENCE [LARGE SCALE GENOMIC DNA]</scope>
    <source>
        <strain evidence="6">CBS 101.48</strain>
    </source>
</reference>
<evidence type="ECO:0000256" key="2">
    <source>
        <dbReference type="ARBA" id="ARBA00022737"/>
    </source>
</evidence>
<dbReference type="GO" id="GO:0006397">
    <property type="term" value="P:mRNA processing"/>
    <property type="evidence" value="ECO:0007669"/>
    <property type="project" value="InterPro"/>
</dbReference>
<dbReference type="OMA" id="VDIKEEC"/>
<dbReference type="Pfam" id="PF00076">
    <property type="entry name" value="RRM_1"/>
    <property type="match status" value="2"/>
</dbReference>
<dbReference type="InterPro" id="IPR000504">
    <property type="entry name" value="RRM_dom"/>
</dbReference>
<gene>
    <name evidence="6" type="primary">ABSGL_13244.1 scaffold 13659</name>
</gene>
<dbReference type="GO" id="GO:0005634">
    <property type="term" value="C:nucleus"/>
    <property type="evidence" value="ECO:0007669"/>
    <property type="project" value="InterPro"/>
</dbReference>
<protein>
    <recommendedName>
        <fullName evidence="5">RRM domain-containing protein</fullName>
    </recommendedName>
</protein>
<dbReference type="PANTHER" id="PTHR48036">
    <property type="entry name" value="SPLICING FACTOR (PAD-1), PUTATIVE (AFU_ORTHOLOGUE AFUA_1G15810)-RELATED"/>
    <property type="match status" value="1"/>
</dbReference>
<dbReference type="CDD" id="cd12284">
    <property type="entry name" value="RRM2_RBM23_RBM39"/>
    <property type="match status" value="1"/>
</dbReference>
<dbReference type="FunCoup" id="A0A163MQK7">
    <property type="interactions" value="1177"/>
</dbReference>
<evidence type="ECO:0000259" key="5">
    <source>
        <dbReference type="PROSITE" id="PS50102"/>
    </source>
</evidence>
<dbReference type="InParanoid" id="A0A163MQK7"/>
<organism evidence="6">
    <name type="scientific">Absidia glauca</name>
    <name type="common">Pin mould</name>
    <dbReference type="NCBI Taxonomy" id="4829"/>
    <lineage>
        <taxon>Eukaryota</taxon>
        <taxon>Fungi</taxon>
        <taxon>Fungi incertae sedis</taxon>
        <taxon>Mucoromycota</taxon>
        <taxon>Mucoromycotina</taxon>
        <taxon>Mucoromycetes</taxon>
        <taxon>Mucorales</taxon>
        <taxon>Cunninghamellaceae</taxon>
        <taxon>Absidia</taxon>
    </lineage>
</organism>
<evidence type="ECO:0000256" key="1">
    <source>
        <dbReference type="ARBA" id="ARBA00022553"/>
    </source>
</evidence>
<evidence type="ECO:0000313" key="6">
    <source>
        <dbReference type="EMBL" id="SAM07601.1"/>
    </source>
</evidence>
<dbReference type="InterPro" id="IPR012677">
    <property type="entry name" value="Nucleotide-bd_a/b_plait_sf"/>
</dbReference>
<proteinExistence type="predicted"/>
<dbReference type="GO" id="GO:0003723">
    <property type="term" value="F:RNA binding"/>
    <property type="evidence" value="ECO:0007669"/>
    <property type="project" value="UniProtKB-UniRule"/>
</dbReference>